<dbReference type="Pfam" id="PF00069">
    <property type="entry name" value="Pkinase"/>
    <property type="match status" value="1"/>
</dbReference>
<proteinExistence type="predicted"/>
<reference evidence="2 3" key="1">
    <citation type="journal article" date="2006" name="Nature">
        <title>Global trends of whole-genome duplications revealed by the ciliate Paramecium tetraurelia.</title>
        <authorList>
            <consortium name="Genoscope"/>
            <person name="Aury J.-M."/>
            <person name="Jaillon O."/>
            <person name="Duret L."/>
            <person name="Noel B."/>
            <person name="Jubin C."/>
            <person name="Porcel B.M."/>
            <person name="Segurens B."/>
            <person name="Daubin V."/>
            <person name="Anthouard V."/>
            <person name="Aiach N."/>
            <person name="Arnaiz O."/>
            <person name="Billaut A."/>
            <person name="Beisson J."/>
            <person name="Blanc I."/>
            <person name="Bouhouche K."/>
            <person name="Camara F."/>
            <person name="Duharcourt S."/>
            <person name="Guigo R."/>
            <person name="Gogendeau D."/>
            <person name="Katinka M."/>
            <person name="Keller A.-M."/>
            <person name="Kissmehl R."/>
            <person name="Klotz C."/>
            <person name="Koll F."/>
            <person name="Le Moue A."/>
            <person name="Lepere C."/>
            <person name="Malinsky S."/>
            <person name="Nowacki M."/>
            <person name="Nowak J.K."/>
            <person name="Plattner H."/>
            <person name="Poulain J."/>
            <person name="Ruiz F."/>
            <person name="Serrano V."/>
            <person name="Zagulski M."/>
            <person name="Dessen P."/>
            <person name="Betermier M."/>
            <person name="Weissenbach J."/>
            <person name="Scarpelli C."/>
            <person name="Schachter V."/>
            <person name="Sperling L."/>
            <person name="Meyer E."/>
            <person name="Cohen J."/>
            <person name="Wincker P."/>
        </authorList>
    </citation>
    <scope>NUCLEOTIDE SEQUENCE [LARGE SCALE GENOMIC DNA]</scope>
    <source>
        <strain evidence="2 3">Stock d4-2</strain>
    </source>
</reference>
<dbReference type="GO" id="GO:0005634">
    <property type="term" value="C:nucleus"/>
    <property type="evidence" value="ECO:0000318"/>
    <property type="project" value="GO_Central"/>
</dbReference>
<name>A0E993_PARTE</name>
<dbReference type="GO" id="GO:0044773">
    <property type="term" value="P:mitotic DNA damage checkpoint signaling"/>
    <property type="evidence" value="ECO:0000318"/>
    <property type="project" value="GO_Central"/>
</dbReference>
<dbReference type="OrthoDB" id="676979at2759"/>
<dbReference type="eggNOG" id="KOG0615">
    <property type="taxonomic scope" value="Eukaryota"/>
</dbReference>
<dbReference type="PROSITE" id="PS50011">
    <property type="entry name" value="PROTEIN_KINASE_DOM"/>
    <property type="match status" value="1"/>
</dbReference>
<sequence>MQKHSIHQQSQQQNSADTKIQILYQCIVERKHFFLNKKYYLQLTNQYLTLSEKQNQQNPKYRYVLSLDNVFSWIVKDNKIIGFQLPYQGQIKEFFGNSNEMQNLKIKMALLVCYEKIDKFYKKEEIIQSGSFGQVTKEICRFTQKSVAIKRIQVENNHSPTIKNEIEILKKFKDSQNVLKIQEIYRDDHNYYIVTEYIPGSNLKQILEYKQKPFSLQESLNIMEQILTGLKSIHAAGIIHRDLKPANLMYHNNQLKIIDFGLACVNGNQLEQYPTCGTAGFSAPEVLNAWNKKAQYDFKVDLFSVGCIFYQLLTLELLFKGDNEKETIYNNKQCQFTIKETSPPFDLVKLFLKSDPKERIDCSQALEGIQILQDCKNFEINLWFHHKLKFYKKGRSNCEFNLENQNKYTRQGSLTSLKIKSTEKIKSQNIYDNNKSYNFH</sequence>
<dbReference type="RefSeq" id="XP_001459257.1">
    <property type="nucleotide sequence ID" value="XM_001459220.1"/>
</dbReference>
<dbReference type="GO" id="GO:0005524">
    <property type="term" value="F:ATP binding"/>
    <property type="evidence" value="ECO:0007669"/>
    <property type="project" value="InterPro"/>
</dbReference>
<dbReference type="InterPro" id="IPR000719">
    <property type="entry name" value="Prot_kinase_dom"/>
</dbReference>
<dbReference type="SMART" id="SM00220">
    <property type="entry name" value="S_TKc"/>
    <property type="match status" value="1"/>
</dbReference>
<evidence type="ECO:0000259" key="1">
    <source>
        <dbReference type="PROSITE" id="PS50011"/>
    </source>
</evidence>
<dbReference type="PANTHER" id="PTHR44167">
    <property type="entry name" value="OVARIAN-SPECIFIC SERINE/THREONINE-PROTEIN KINASE LOK-RELATED"/>
    <property type="match status" value="1"/>
</dbReference>
<dbReference type="InParanoid" id="A0E993"/>
<dbReference type="GO" id="GO:0004674">
    <property type="term" value="F:protein serine/threonine kinase activity"/>
    <property type="evidence" value="ECO:0000318"/>
    <property type="project" value="GO_Central"/>
</dbReference>
<dbReference type="GeneID" id="5045042"/>
<dbReference type="KEGG" id="ptm:GSPATT00024591001"/>
<dbReference type="AlphaFoldDB" id="A0E993"/>
<protein>
    <recommendedName>
        <fullName evidence="1">Protein kinase domain-containing protein</fullName>
    </recommendedName>
</protein>
<dbReference type="InterPro" id="IPR008271">
    <property type="entry name" value="Ser/Thr_kinase_AS"/>
</dbReference>
<dbReference type="PROSITE" id="PS00108">
    <property type="entry name" value="PROTEIN_KINASE_ST"/>
    <property type="match status" value="1"/>
</dbReference>
<dbReference type="EMBL" id="CT868665">
    <property type="protein sequence ID" value="CAK91860.1"/>
    <property type="molecule type" value="Genomic_DNA"/>
</dbReference>
<evidence type="ECO:0000313" key="3">
    <source>
        <dbReference type="Proteomes" id="UP000000600"/>
    </source>
</evidence>
<keyword evidence="3" id="KW-1185">Reference proteome</keyword>
<gene>
    <name evidence="2" type="ORF">GSPATT00024591001</name>
</gene>
<dbReference type="InterPro" id="IPR011009">
    <property type="entry name" value="Kinase-like_dom_sf"/>
</dbReference>
<organism evidence="2 3">
    <name type="scientific">Paramecium tetraurelia</name>
    <dbReference type="NCBI Taxonomy" id="5888"/>
    <lineage>
        <taxon>Eukaryota</taxon>
        <taxon>Sar</taxon>
        <taxon>Alveolata</taxon>
        <taxon>Ciliophora</taxon>
        <taxon>Intramacronucleata</taxon>
        <taxon>Oligohymenophorea</taxon>
        <taxon>Peniculida</taxon>
        <taxon>Parameciidae</taxon>
        <taxon>Paramecium</taxon>
    </lineage>
</organism>
<dbReference type="GO" id="GO:0005737">
    <property type="term" value="C:cytoplasm"/>
    <property type="evidence" value="ECO:0000318"/>
    <property type="project" value="GO_Central"/>
</dbReference>
<evidence type="ECO:0000313" key="2">
    <source>
        <dbReference type="EMBL" id="CAK91860.1"/>
    </source>
</evidence>
<accession>A0E993</accession>
<dbReference type="OMA" id="KERIDCS"/>
<dbReference type="PANTHER" id="PTHR44167:SF18">
    <property type="entry name" value="PROTEIN KINASE DOMAIN-CONTAINING PROTEIN"/>
    <property type="match status" value="1"/>
</dbReference>
<feature type="domain" description="Protein kinase" evidence="1">
    <location>
        <begin position="121"/>
        <end position="384"/>
    </location>
</feature>
<dbReference type="STRING" id="5888.A0E993"/>
<dbReference type="Proteomes" id="UP000000600">
    <property type="component" value="Unassembled WGS sequence"/>
</dbReference>
<dbReference type="SUPFAM" id="SSF56112">
    <property type="entry name" value="Protein kinase-like (PK-like)"/>
    <property type="match status" value="1"/>
</dbReference>
<dbReference type="HOGENOM" id="CLU_000288_177_2_1"/>
<dbReference type="FunFam" id="1.10.510.10:FF:000945">
    <property type="entry name" value="Uncharacterized protein"/>
    <property type="match status" value="1"/>
</dbReference>
<dbReference type="Gene3D" id="1.10.510.10">
    <property type="entry name" value="Transferase(Phosphotransferase) domain 1"/>
    <property type="match status" value="1"/>
</dbReference>